<dbReference type="Gene3D" id="3.30.2350.10">
    <property type="entry name" value="Pseudouridine synthase"/>
    <property type="match status" value="1"/>
</dbReference>
<protein>
    <submittedName>
        <fullName evidence="5">RNA pseudouridine synthase</fullName>
    </submittedName>
</protein>
<dbReference type="OrthoDB" id="9807829at2"/>
<evidence type="ECO:0000313" key="5">
    <source>
        <dbReference type="EMBL" id="APG60480.1"/>
    </source>
</evidence>
<evidence type="ECO:0000259" key="4">
    <source>
        <dbReference type="Pfam" id="PF00849"/>
    </source>
</evidence>
<keyword evidence="3" id="KW-0694">RNA-binding</keyword>
<dbReference type="SUPFAM" id="SSF55120">
    <property type="entry name" value="Pseudouridine synthase"/>
    <property type="match status" value="1"/>
</dbReference>
<dbReference type="GO" id="GO:0003723">
    <property type="term" value="F:RNA binding"/>
    <property type="evidence" value="ECO:0007669"/>
    <property type="project" value="UniProtKB-KW"/>
</dbReference>
<evidence type="ECO:0000256" key="1">
    <source>
        <dbReference type="ARBA" id="ARBA00010876"/>
    </source>
</evidence>
<dbReference type="GO" id="GO:0140098">
    <property type="term" value="F:catalytic activity, acting on RNA"/>
    <property type="evidence" value="ECO:0007669"/>
    <property type="project" value="UniProtKB-ARBA"/>
</dbReference>
<dbReference type="GO" id="GO:0000455">
    <property type="term" value="P:enzyme-directed rRNA pseudouridine synthesis"/>
    <property type="evidence" value="ECO:0007669"/>
    <property type="project" value="TreeGrafter"/>
</dbReference>
<evidence type="ECO:0000256" key="2">
    <source>
        <dbReference type="ARBA" id="ARBA00023235"/>
    </source>
</evidence>
<keyword evidence="6" id="KW-1185">Reference proteome</keyword>
<accession>A0A1L3J5V7</accession>
<organism evidence="5 6">
    <name type="scientific">Christiangramia salexigens</name>
    <dbReference type="NCBI Taxonomy" id="1913577"/>
    <lineage>
        <taxon>Bacteria</taxon>
        <taxon>Pseudomonadati</taxon>
        <taxon>Bacteroidota</taxon>
        <taxon>Flavobacteriia</taxon>
        <taxon>Flavobacteriales</taxon>
        <taxon>Flavobacteriaceae</taxon>
        <taxon>Christiangramia</taxon>
    </lineage>
</organism>
<evidence type="ECO:0000256" key="3">
    <source>
        <dbReference type="PROSITE-ProRule" id="PRU00182"/>
    </source>
</evidence>
<comment type="similarity">
    <text evidence="1">Belongs to the pseudouridine synthase RluA family.</text>
</comment>
<dbReference type="InterPro" id="IPR020103">
    <property type="entry name" value="PsdUridine_synth_cat_dom_sf"/>
</dbReference>
<dbReference type="InterPro" id="IPR006224">
    <property type="entry name" value="PsdUridine_synth_RluA-like_CS"/>
</dbReference>
<dbReference type="InterPro" id="IPR006145">
    <property type="entry name" value="PsdUridine_synth_RsuA/RluA"/>
</dbReference>
<dbReference type="EMBL" id="CP018153">
    <property type="protein sequence ID" value="APG60480.1"/>
    <property type="molecule type" value="Genomic_DNA"/>
</dbReference>
<dbReference type="PROSITE" id="PS50889">
    <property type="entry name" value="S4"/>
    <property type="match status" value="1"/>
</dbReference>
<sequence length="286" mass="32045">MKIIESHIVPAVSDKIRLQEYAATIFSSITSRSGIKKAIKRELILLNGVPAKTSDWISEGQRIDLLKSSSDKKIFELGLEVLYEDQDLAIIKKPSGYPTSGNFFKTIENALPYNLEESKHLDTLSAALPVHRLDSPTSGILLCAKTNTALVGLQAGFEKKEIRKIYTALVHGELRESKHIKLPIDFKSSETLIEKLELFKIDSSNYSLVKATPLTGRTHQIRIHLSKSGYPIVGDKIYGVEERGVFKNRQLYLFASGIVFDHPRNGSVLKFDLPLPKKFRNLKNLG</sequence>
<dbReference type="STRING" id="1913577.LPB144_08720"/>
<proteinExistence type="inferred from homology"/>
<dbReference type="Pfam" id="PF00849">
    <property type="entry name" value="PseudoU_synth_2"/>
    <property type="match status" value="1"/>
</dbReference>
<dbReference type="GO" id="GO:0009982">
    <property type="term" value="F:pseudouridine synthase activity"/>
    <property type="evidence" value="ECO:0007669"/>
    <property type="project" value="InterPro"/>
</dbReference>
<dbReference type="AlphaFoldDB" id="A0A1L3J5V7"/>
<dbReference type="InterPro" id="IPR036986">
    <property type="entry name" value="S4_RNA-bd_sf"/>
</dbReference>
<dbReference type="PROSITE" id="PS01129">
    <property type="entry name" value="PSI_RLU"/>
    <property type="match status" value="1"/>
</dbReference>
<dbReference type="PANTHER" id="PTHR21600">
    <property type="entry name" value="MITOCHONDRIAL RNA PSEUDOURIDINE SYNTHASE"/>
    <property type="match status" value="1"/>
</dbReference>
<reference evidence="5 6" key="1">
    <citation type="submission" date="2016-11" db="EMBL/GenBank/DDBJ databases">
        <title>Gramella sp. LPB0144 isolated from marine environment.</title>
        <authorList>
            <person name="Kim E."/>
            <person name="Yi H."/>
        </authorList>
    </citation>
    <scope>NUCLEOTIDE SEQUENCE [LARGE SCALE GENOMIC DNA]</scope>
    <source>
        <strain evidence="5 6">LPB0144</strain>
    </source>
</reference>
<gene>
    <name evidence="5" type="ORF">LPB144_08720</name>
</gene>
<dbReference type="CDD" id="cd02869">
    <property type="entry name" value="PseudoU_synth_RluA_like"/>
    <property type="match status" value="1"/>
</dbReference>
<dbReference type="Proteomes" id="UP000182510">
    <property type="component" value="Chromosome"/>
</dbReference>
<dbReference type="InterPro" id="IPR050188">
    <property type="entry name" value="RluA_PseudoU_synthase"/>
</dbReference>
<keyword evidence="2" id="KW-0413">Isomerase</keyword>
<name>A0A1L3J5V7_9FLAO</name>
<evidence type="ECO:0000313" key="6">
    <source>
        <dbReference type="Proteomes" id="UP000182510"/>
    </source>
</evidence>
<dbReference type="RefSeq" id="WP_072553126.1">
    <property type="nucleotide sequence ID" value="NZ_CP018153.1"/>
</dbReference>
<dbReference type="Gene3D" id="3.10.290.10">
    <property type="entry name" value="RNA-binding S4 domain"/>
    <property type="match status" value="1"/>
</dbReference>
<dbReference type="PANTHER" id="PTHR21600:SF87">
    <property type="entry name" value="RNA PSEUDOURIDYLATE SYNTHASE DOMAIN-CONTAINING PROTEIN 1"/>
    <property type="match status" value="1"/>
</dbReference>
<feature type="domain" description="Pseudouridine synthase RsuA/RluA-like" evidence="4">
    <location>
        <begin position="88"/>
        <end position="226"/>
    </location>
</feature>
<dbReference type="KEGG" id="grl:LPB144_08720"/>